<evidence type="ECO:0000256" key="6">
    <source>
        <dbReference type="ARBA" id="ARBA00023136"/>
    </source>
</evidence>
<feature type="compositionally biased region" description="Polar residues" evidence="8">
    <location>
        <begin position="92"/>
        <end position="108"/>
    </location>
</feature>
<dbReference type="PANTHER" id="PTHR10778:SF13">
    <property type="entry name" value="ADENOSINE 3'-PHOSPHO 5'-PHOSPHOSULFATE TRANSPORTER 1"/>
    <property type="match status" value="1"/>
</dbReference>
<evidence type="ECO:0000256" key="7">
    <source>
        <dbReference type="ARBA" id="ARBA00039668"/>
    </source>
</evidence>
<keyword evidence="4 9" id="KW-0812">Transmembrane</keyword>
<evidence type="ECO:0000256" key="5">
    <source>
        <dbReference type="ARBA" id="ARBA00022989"/>
    </source>
</evidence>
<evidence type="ECO:0000256" key="8">
    <source>
        <dbReference type="SAM" id="MobiDB-lite"/>
    </source>
</evidence>
<comment type="similarity">
    <text evidence="2">Belongs to the nucleotide-sugar transporter family. SLC35B subfamily.</text>
</comment>
<evidence type="ECO:0000313" key="11">
    <source>
        <dbReference type="WBParaSite" id="MBELARI_LOCUS16039"/>
    </source>
</evidence>
<keyword evidence="10" id="KW-1185">Reference proteome</keyword>
<sequence>MNETEIDTTSLLQKVAQYALELVLLPDGEQPWPLKLSLILIGYSTIIIPCWLLLYFLRKRFNGEKTEIPEEWYWRLGRNFAIGRPEAALPKRQSSTDSAQEIIPQSQQEKNERKKMLKEIFYFVHYFTGIQLTLVAMGFLQERVITRGYPRDIPLGGNESDVIIDRFGDSQYLLLWNRIVALLVAMVVILWNIRSQPDHVPPYYKHGYTSIANTISSWCQYEALKYVSFPTQMIFKCSKIVVTMIMGTIVRRTRYSIFEYVCGGLIAVGASLFLVSSSDSGVGGKATSISGIILMIGYIFVDAFTTNWQKKLFDTKPRVSKYQMMIGVNCFSTILCFVSLLEQGTLFISTRYALTHKDLSGNNSIKPQRDVFLLSISGAFGQLYIYATIAHFGPICFAIMLTVRQIGSIILSSIYYGHPLTIYACIGLCVVFGAMFADIYRRYRIRQRNLKKKKTVRSNSTDTSASTTSTTSVTSDDVAVSSPIHSQPSTPEPQQNKL</sequence>
<evidence type="ECO:0000313" key="10">
    <source>
        <dbReference type="Proteomes" id="UP000887575"/>
    </source>
</evidence>
<feature type="compositionally biased region" description="Polar residues" evidence="8">
    <location>
        <begin position="483"/>
        <end position="498"/>
    </location>
</feature>
<evidence type="ECO:0000256" key="1">
    <source>
        <dbReference type="ARBA" id="ARBA00004141"/>
    </source>
</evidence>
<keyword evidence="5 9" id="KW-1133">Transmembrane helix</keyword>
<feature type="transmembrane region" description="Helical" evidence="9">
    <location>
        <begin position="175"/>
        <end position="193"/>
    </location>
</feature>
<keyword evidence="6 9" id="KW-0472">Membrane</keyword>
<feature type="transmembrane region" description="Helical" evidence="9">
    <location>
        <begin position="421"/>
        <end position="440"/>
    </location>
</feature>
<dbReference type="WBParaSite" id="MBELARI_LOCUS16039">
    <property type="protein sequence ID" value="MBELARI_LOCUS16039"/>
    <property type="gene ID" value="MBELARI_LOCUS16039"/>
</dbReference>
<organism evidence="10 11">
    <name type="scientific">Mesorhabditis belari</name>
    <dbReference type="NCBI Taxonomy" id="2138241"/>
    <lineage>
        <taxon>Eukaryota</taxon>
        <taxon>Metazoa</taxon>
        <taxon>Ecdysozoa</taxon>
        <taxon>Nematoda</taxon>
        <taxon>Chromadorea</taxon>
        <taxon>Rhabditida</taxon>
        <taxon>Rhabditina</taxon>
        <taxon>Rhabditomorpha</taxon>
        <taxon>Rhabditoidea</taxon>
        <taxon>Rhabditidae</taxon>
        <taxon>Mesorhabditinae</taxon>
        <taxon>Mesorhabditis</taxon>
    </lineage>
</organism>
<proteinExistence type="inferred from homology"/>
<protein>
    <recommendedName>
        <fullName evidence="7">Adenosine 3'-phospho 5'-phosphosulfate transporter 1</fullName>
    </recommendedName>
</protein>
<feature type="region of interest" description="Disordered" evidence="8">
    <location>
        <begin position="451"/>
        <end position="498"/>
    </location>
</feature>
<evidence type="ECO:0000256" key="2">
    <source>
        <dbReference type="ARBA" id="ARBA00010694"/>
    </source>
</evidence>
<evidence type="ECO:0000256" key="9">
    <source>
        <dbReference type="SAM" id="Phobius"/>
    </source>
</evidence>
<accession>A0AAF3EPZ9</accession>
<dbReference type="SUPFAM" id="SSF103481">
    <property type="entry name" value="Multidrug resistance efflux transporter EmrE"/>
    <property type="match status" value="1"/>
</dbReference>
<comment type="subcellular location">
    <subcellularLocation>
        <location evidence="1">Membrane</location>
        <topology evidence="1">Multi-pass membrane protein</topology>
    </subcellularLocation>
</comment>
<feature type="compositionally biased region" description="Low complexity" evidence="8">
    <location>
        <begin position="460"/>
        <end position="482"/>
    </location>
</feature>
<evidence type="ECO:0000256" key="4">
    <source>
        <dbReference type="ARBA" id="ARBA00022692"/>
    </source>
</evidence>
<feature type="transmembrane region" description="Helical" evidence="9">
    <location>
        <begin position="322"/>
        <end position="341"/>
    </location>
</feature>
<feature type="transmembrane region" description="Helical" evidence="9">
    <location>
        <begin position="282"/>
        <end position="301"/>
    </location>
</feature>
<dbReference type="AlphaFoldDB" id="A0AAF3EPZ9"/>
<feature type="transmembrane region" description="Helical" evidence="9">
    <location>
        <begin position="36"/>
        <end position="57"/>
    </location>
</feature>
<reference evidence="11" key="1">
    <citation type="submission" date="2024-02" db="UniProtKB">
        <authorList>
            <consortium name="WormBaseParasite"/>
        </authorList>
    </citation>
    <scope>IDENTIFICATION</scope>
</reference>
<dbReference type="InterPro" id="IPR013657">
    <property type="entry name" value="SCL35B1-4/HUT1"/>
</dbReference>
<dbReference type="GO" id="GO:0000139">
    <property type="term" value="C:Golgi membrane"/>
    <property type="evidence" value="ECO:0007669"/>
    <property type="project" value="TreeGrafter"/>
</dbReference>
<dbReference type="Proteomes" id="UP000887575">
    <property type="component" value="Unassembled WGS sequence"/>
</dbReference>
<feature type="transmembrane region" description="Helical" evidence="9">
    <location>
        <begin position="257"/>
        <end position="276"/>
    </location>
</feature>
<evidence type="ECO:0000256" key="3">
    <source>
        <dbReference type="ARBA" id="ARBA00022448"/>
    </source>
</evidence>
<feature type="transmembrane region" description="Helical" evidence="9">
    <location>
        <begin position="120"/>
        <end position="140"/>
    </location>
</feature>
<dbReference type="GO" id="GO:0046964">
    <property type="term" value="F:3'-phosphoadenosine 5'-phosphosulfate transmembrane transporter activity"/>
    <property type="evidence" value="ECO:0007669"/>
    <property type="project" value="TreeGrafter"/>
</dbReference>
<keyword evidence="3" id="KW-0813">Transport</keyword>
<name>A0AAF3EPZ9_9BILA</name>
<dbReference type="GO" id="GO:0005789">
    <property type="term" value="C:endoplasmic reticulum membrane"/>
    <property type="evidence" value="ECO:0007669"/>
    <property type="project" value="TreeGrafter"/>
</dbReference>
<dbReference type="Pfam" id="PF08449">
    <property type="entry name" value="UAA"/>
    <property type="match status" value="1"/>
</dbReference>
<dbReference type="InterPro" id="IPR037185">
    <property type="entry name" value="EmrE-like"/>
</dbReference>
<dbReference type="PANTHER" id="PTHR10778">
    <property type="entry name" value="SOLUTE CARRIER FAMILY 35 MEMBER B"/>
    <property type="match status" value="1"/>
</dbReference>
<feature type="region of interest" description="Disordered" evidence="8">
    <location>
        <begin position="89"/>
        <end position="110"/>
    </location>
</feature>